<dbReference type="InterPro" id="IPR005746">
    <property type="entry name" value="Thioredoxin"/>
</dbReference>
<dbReference type="Proteomes" id="UP000515307">
    <property type="component" value="Chromosome"/>
</dbReference>
<dbReference type="FunFam" id="3.40.30.10:FF:000001">
    <property type="entry name" value="Thioredoxin"/>
    <property type="match status" value="1"/>
</dbReference>
<dbReference type="NCBIfam" id="TIGR01068">
    <property type="entry name" value="thioredoxin"/>
    <property type="match status" value="1"/>
</dbReference>
<evidence type="ECO:0000259" key="7">
    <source>
        <dbReference type="PROSITE" id="PS51352"/>
    </source>
</evidence>
<evidence type="ECO:0000256" key="6">
    <source>
        <dbReference type="NCBIfam" id="TIGR01068"/>
    </source>
</evidence>
<dbReference type="AlphaFoldDB" id="A0A7G7BHM5"/>
<dbReference type="PANTHER" id="PTHR45663">
    <property type="entry name" value="GEO12009P1"/>
    <property type="match status" value="1"/>
</dbReference>
<keyword evidence="4" id="KW-1015">Disulfide bond</keyword>
<dbReference type="PROSITE" id="PS51352">
    <property type="entry name" value="THIOREDOXIN_2"/>
    <property type="match status" value="1"/>
</dbReference>
<dbReference type="InterPro" id="IPR036249">
    <property type="entry name" value="Thioredoxin-like_sf"/>
</dbReference>
<dbReference type="PANTHER" id="PTHR45663:SF11">
    <property type="entry name" value="GEO12009P1"/>
    <property type="match status" value="1"/>
</dbReference>
<evidence type="ECO:0000256" key="1">
    <source>
        <dbReference type="ARBA" id="ARBA00008987"/>
    </source>
</evidence>
<keyword evidence="3" id="KW-0249">Electron transport</keyword>
<sequence>MTHAEGVAEVTDATFEEEVLGAELPVLVEFTADWCGPCRQLAPVLSAIAAEESGRIKIVQIDVDANPEIASRYAVLSMPTLMVFRDGEPRKSMVGARPKRKLLQELEDVLAPASGRSHSVPSEAHRVRRG</sequence>
<reference evidence="9" key="1">
    <citation type="submission" date="2019-10" db="EMBL/GenBank/DDBJ databases">
        <title>Antimicrobial potential of Antarctic Bacteria.</title>
        <authorList>
            <person name="Benaud N."/>
            <person name="Edwards R.J."/>
            <person name="Ferrari B.C."/>
        </authorList>
    </citation>
    <scope>NUCLEOTIDE SEQUENCE [LARGE SCALE GENOMIC DNA]</scope>
    <source>
        <strain evidence="9">NBSH44</strain>
    </source>
</reference>
<dbReference type="Gene3D" id="3.40.30.10">
    <property type="entry name" value="Glutaredoxin"/>
    <property type="match status" value="1"/>
</dbReference>
<evidence type="ECO:0000313" key="9">
    <source>
        <dbReference type="Proteomes" id="UP000515307"/>
    </source>
</evidence>
<dbReference type="GO" id="GO:0045454">
    <property type="term" value="P:cell redox homeostasis"/>
    <property type="evidence" value="ECO:0007669"/>
    <property type="project" value="TreeGrafter"/>
</dbReference>
<dbReference type="SUPFAM" id="SSF52833">
    <property type="entry name" value="Thioredoxin-like"/>
    <property type="match status" value="1"/>
</dbReference>
<dbReference type="InterPro" id="IPR017937">
    <property type="entry name" value="Thioredoxin_CS"/>
</dbReference>
<feature type="domain" description="Thioredoxin" evidence="7">
    <location>
        <begin position="1"/>
        <end position="111"/>
    </location>
</feature>
<dbReference type="GO" id="GO:0005829">
    <property type="term" value="C:cytosol"/>
    <property type="evidence" value="ECO:0007669"/>
    <property type="project" value="TreeGrafter"/>
</dbReference>
<dbReference type="KEGG" id="sfiy:F0344_09640"/>
<name>A0A7G7BHM5_9ACTN</name>
<accession>A0A7G7BHM5</accession>
<evidence type="ECO:0000256" key="4">
    <source>
        <dbReference type="ARBA" id="ARBA00023157"/>
    </source>
</evidence>
<proteinExistence type="inferred from homology"/>
<keyword evidence="2" id="KW-0813">Transport</keyword>
<dbReference type="CDD" id="cd02947">
    <property type="entry name" value="TRX_family"/>
    <property type="match status" value="1"/>
</dbReference>
<comment type="similarity">
    <text evidence="1">Belongs to the thioredoxin family.</text>
</comment>
<organism evidence="8 9">
    <name type="scientific">Streptomyces finlayi</name>
    <dbReference type="NCBI Taxonomy" id="67296"/>
    <lineage>
        <taxon>Bacteria</taxon>
        <taxon>Bacillati</taxon>
        <taxon>Actinomycetota</taxon>
        <taxon>Actinomycetes</taxon>
        <taxon>Kitasatosporales</taxon>
        <taxon>Streptomycetaceae</taxon>
        <taxon>Streptomyces</taxon>
    </lineage>
</organism>
<dbReference type="RefSeq" id="WP_308460912.1">
    <property type="nucleotide sequence ID" value="NZ_CP045702.1"/>
</dbReference>
<evidence type="ECO:0000313" key="8">
    <source>
        <dbReference type="EMBL" id="QNE74840.1"/>
    </source>
</evidence>
<dbReference type="EMBL" id="CP045702">
    <property type="protein sequence ID" value="QNE74840.1"/>
    <property type="molecule type" value="Genomic_DNA"/>
</dbReference>
<evidence type="ECO:0000256" key="5">
    <source>
        <dbReference type="ARBA" id="ARBA00023284"/>
    </source>
</evidence>
<gene>
    <name evidence="8" type="primary">trxA</name>
    <name evidence="8" type="ORF">F0344_09640</name>
</gene>
<protein>
    <recommendedName>
        <fullName evidence="6">Thioredoxin</fullName>
    </recommendedName>
</protein>
<keyword evidence="9" id="KW-1185">Reference proteome</keyword>
<evidence type="ECO:0000256" key="3">
    <source>
        <dbReference type="ARBA" id="ARBA00022982"/>
    </source>
</evidence>
<dbReference type="Pfam" id="PF00085">
    <property type="entry name" value="Thioredoxin"/>
    <property type="match status" value="1"/>
</dbReference>
<dbReference type="InterPro" id="IPR013766">
    <property type="entry name" value="Thioredoxin_domain"/>
</dbReference>
<keyword evidence="5" id="KW-0676">Redox-active center</keyword>
<dbReference type="PRINTS" id="PR00421">
    <property type="entry name" value="THIOREDOXIN"/>
</dbReference>
<dbReference type="GO" id="GO:0015035">
    <property type="term" value="F:protein-disulfide reductase activity"/>
    <property type="evidence" value="ECO:0007669"/>
    <property type="project" value="UniProtKB-UniRule"/>
</dbReference>
<dbReference type="PROSITE" id="PS00194">
    <property type="entry name" value="THIOREDOXIN_1"/>
    <property type="match status" value="1"/>
</dbReference>
<evidence type="ECO:0000256" key="2">
    <source>
        <dbReference type="ARBA" id="ARBA00022448"/>
    </source>
</evidence>